<dbReference type="InterPro" id="IPR005110">
    <property type="entry name" value="MoeA_linker/N"/>
</dbReference>
<dbReference type="UniPathway" id="UPA00344"/>
<dbReference type="InterPro" id="IPR008284">
    <property type="entry name" value="MoCF_biosynth_CS"/>
</dbReference>
<dbReference type="Proteomes" id="UP000580043">
    <property type="component" value="Unassembled WGS sequence"/>
</dbReference>
<dbReference type="InterPro" id="IPR001453">
    <property type="entry name" value="MoaB/Mog_dom"/>
</dbReference>
<dbReference type="Pfam" id="PF00994">
    <property type="entry name" value="MoCF_biosynth"/>
    <property type="match status" value="1"/>
</dbReference>
<evidence type="ECO:0000256" key="4">
    <source>
        <dbReference type="ARBA" id="ARBA00010763"/>
    </source>
</evidence>
<dbReference type="CDD" id="cd00887">
    <property type="entry name" value="MoeA"/>
    <property type="match status" value="1"/>
</dbReference>
<dbReference type="NCBIfam" id="NF045515">
    <property type="entry name" value="Glp_gephyrin"/>
    <property type="match status" value="1"/>
</dbReference>
<dbReference type="RefSeq" id="WP_169146652.1">
    <property type="nucleotide sequence ID" value="NZ_JABBGA010000012.1"/>
</dbReference>
<keyword evidence="8 11" id="KW-0460">Magnesium</keyword>
<dbReference type="SMART" id="SM00852">
    <property type="entry name" value="MoCF_biosynth"/>
    <property type="match status" value="1"/>
</dbReference>
<dbReference type="SUPFAM" id="SSF53218">
    <property type="entry name" value="Molybdenum cofactor biosynthesis proteins"/>
    <property type="match status" value="1"/>
</dbReference>
<evidence type="ECO:0000313" key="14">
    <source>
        <dbReference type="Proteomes" id="UP000580043"/>
    </source>
</evidence>
<organism evidence="13 14">
    <name type="scientific">Zoogloea dura</name>
    <dbReference type="NCBI Taxonomy" id="2728840"/>
    <lineage>
        <taxon>Bacteria</taxon>
        <taxon>Pseudomonadati</taxon>
        <taxon>Pseudomonadota</taxon>
        <taxon>Betaproteobacteria</taxon>
        <taxon>Rhodocyclales</taxon>
        <taxon>Zoogloeaceae</taxon>
        <taxon>Zoogloea</taxon>
    </lineage>
</organism>
<sequence>MKQTLRPFEEVRAALLAAAEPLAAIEAVPTAEALGRVLAADQVSGLDVPPLDNSHMDGYAVRTADLPAPGTRLRVAQRIPAGSVGHTLEAGTAARIFTGAPIPHGADAVVMQELCSPDGDFVIVNHLPKPGEWIRQAGEDIARGATVLAAGLRLNPQMLGLAASVGCATLPVYRRLRVALFSTGDELVMPGEPLPPGAIYNSNRYVLRGLLEALGCQVNDLGIVPDSLEATRQALRTAAASNDLIVTSGGVSMGEEDHIKPAVTAEGRLDSWLIAMKPGKPVAFGRINDPAGGPGAAFIGLPGNPVSSFVTFIMLVRPFVLRAQGVAECLPRALPLEAGFDWPRPDKRREFLRARLGPDGRVLLYANQGPGVLTSTVWADGLVDNPPEHAIRAGDRVSFIPYSELLQ</sequence>
<dbReference type="PANTHER" id="PTHR10192">
    <property type="entry name" value="MOLYBDOPTERIN BIOSYNTHESIS PROTEIN"/>
    <property type="match status" value="1"/>
</dbReference>
<gene>
    <name evidence="13" type="ORF">HHL15_15295</name>
</gene>
<comment type="cofactor">
    <cofactor evidence="1 11">
        <name>Mg(2+)</name>
        <dbReference type="ChEBI" id="CHEBI:18420"/>
    </cofactor>
</comment>
<comment type="pathway">
    <text evidence="3 11">Cofactor biosynthesis; molybdopterin biosynthesis.</text>
</comment>
<proteinExistence type="inferred from homology"/>
<evidence type="ECO:0000256" key="10">
    <source>
        <dbReference type="ARBA" id="ARBA00047317"/>
    </source>
</evidence>
<evidence type="ECO:0000256" key="3">
    <source>
        <dbReference type="ARBA" id="ARBA00005046"/>
    </source>
</evidence>
<dbReference type="InterPro" id="IPR036135">
    <property type="entry name" value="MoeA_linker/N_sf"/>
</dbReference>
<dbReference type="Gene3D" id="2.40.340.10">
    <property type="entry name" value="MoeA, C-terminal, domain IV"/>
    <property type="match status" value="1"/>
</dbReference>
<feature type="domain" description="MoaB/Mog" evidence="12">
    <location>
        <begin position="179"/>
        <end position="322"/>
    </location>
</feature>
<dbReference type="PANTHER" id="PTHR10192:SF5">
    <property type="entry name" value="GEPHYRIN"/>
    <property type="match status" value="1"/>
</dbReference>
<comment type="function">
    <text evidence="2 11">Catalyzes the insertion of molybdate into adenylated molybdopterin with the concomitant release of AMP.</text>
</comment>
<dbReference type="Pfam" id="PF03453">
    <property type="entry name" value="MoeA_N"/>
    <property type="match status" value="1"/>
</dbReference>
<accession>A0A848G4G1</accession>
<evidence type="ECO:0000256" key="6">
    <source>
        <dbReference type="ARBA" id="ARBA00022679"/>
    </source>
</evidence>
<evidence type="ECO:0000259" key="12">
    <source>
        <dbReference type="SMART" id="SM00852"/>
    </source>
</evidence>
<dbReference type="GO" id="GO:0046872">
    <property type="term" value="F:metal ion binding"/>
    <property type="evidence" value="ECO:0007669"/>
    <property type="project" value="UniProtKB-UniRule"/>
</dbReference>
<comment type="catalytic activity">
    <reaction evidence="10">
        <text>adenylyl-molybdopterin + molybdate = Mo-molybdopterin + AMP + H(+)</text>
        <dbReference type="Rhea" id="RHEA:35047"/>
        <dbReference type="ChEBI" id="CHEBI:15378"/>
        <dbReference type="ChEBI" id="CHEBI:36264"/>
        <dbReference type="ChEBI" id="CHEBI:62727"/>
        <dbReference type="ChEBI" id="CHEBI:71302"/>
        <dbReference type="ChEBI" id="CHEBI:456215"/>
        <dbReference type="EC" id="2.10.1.1"/>
    </reaction>
</comment>
<keyword evidence="7 11" id="KW-0479">Metal-binding</keyword>
<keyword evidence="14" id="KW-1185">Reference proteome</keyword>
<dbReference type="PROSITE" id="PS01079">
    <property type="entry name" value="MOCF_BIOSYNTHESIS_2"/>
    <property type="match status" value="1"/>
</dbReference>
<evidence type="ECO:0000256" key="5">
    <source>
        <dbReference type="ARBA" id="ARBA00022505"/>
    </source>
</evidence>
<keyword evidence="5 11" id="KW-0500">Molybdenum</keyword>
<evidence type="ECO:0000256" key="7">
    <source>
        <dbReference type="ARBA" id="ARBA00022723"/>
    </source>
</evidence>
<dbReference type="InterPro" id="IPR005111">
    <property type="entry name" value="MoeA_C_domain_IV"/>
</dbReference>
<evidence type="ECO:0000256" key="1">
    <source>
        <dbReference type="ARBA" id="ARBA00001946"/>
    </source>
</evidence>
<comment type="caution">
    <text evidence="13">The sequence shown here is derived from an EMBL/GenBank/DDBJ whole genome shotgun (WGS) entry which is preliminary data.</text>
</comment>
<dbReference type="Gene3D" id="3.40.980.10">
    <property type="entry name" value="MoaB/Mog-like domain"/>
    <property type="match status" value="1"/>
</dbReference>
<dbReference type="SUPFAM" id="SSF63867">
    <property type="entry name" value="MoeA C-terminal domain-like"/>
    <property type="match status" value="1"/>
</dbReference>
<dbReference type="InterPro" id="IPR038987">
    <property type="entry name" value="MoeA-like"/>
</dbReference>
<dbReference type="InterPro" id="IPR036425">
    <property type="entry name" value="MoaB/Mog-like_dom_sf"/>
</dbReference>
<dbReference type="GO" id="GO:0006777">
    <property type="term" value="P:Mo-molybdopterin cofactor biosynthetic process"/>
    <property type="evidence" value="ECO:0007669"/>
    <property type="project" value="UniProtKB-UniRule"/>
</dbReference>
<dbReference type="GO" id="GO:0061599">
    <property type="term" value="F:molybdopterin molybdotransferase activity"/>
    <property type="evidence" value="ECO:0007669"/>
    <property type="project" value="UniProtKB-UniRule"/>
</dbReference>
<keyword evidence="9 11" id="KW-0501">Molybdenum cofactor biosynthesis</keyword>
<evidence type="ECO:0000256" key="8">
    <source>
        <dbReference type="ARBA" id="ARBA00022842"/>
    </source>
</evidence>
<keyword evidence="6 11" id="KW-0808">Transferase</keyword>
<dbReference type="EC" id="2.10.1.1" evidence="11"/>
<dbReference type="FunFam" id="3.40.980.10:FF:000004">
    <property type="entry name" value="Molybdopterin molybdenumtransferase"/>
    <property type="match status" value="1"/>
</dbReference>
<dbReference type="Gene3D" id="2.170.190.11">
    <property type="entry name" value="Molybdopterin biosynthesis moea protein, domain 3"/>
    <property type="match status" value="1"/>
</dbReference>
<comment type="similarity">
    <text evidence="4 11">Belongs to the MoeA family.</text>
</comment>
<evidence type="ECO:0000256" key="11">
    <source>
        <dbReference type="RuleBase" id="RU365090"/>
    </source>
</evidence>
<protein>
    <recommendedName>
        <fullName evidence="11">Molybdopterin molybdenumtransferase</fullName>
        <ecNumber evidence="11">2.10.1.1</ecNumber>
    </recommendedName>
</protein>
<dbReference type="Gene3D" id="3.90.105.10">
    <property type="entry name" value="Molybdopterin biosynthesis moea protein, domain 2"/>
    <property type="match status" value="1"/>
</dbReference>
<dbReference type="AlphaFoldDB" id="A0A848G4G1"/>
<dbReference type="SUPFAM" id="SSF63882">
    <property type="entry name" value="MoeA N-terminal region -like"/>
    <property type="match status" value="1"/>
</dbReference>
<evidence type="ECO:0000256" key="2">
    <source>
        <dbReference type="ARBA" id="ARBA00002901"/>
    </source>
</evidence>
<evidence type="ECO:0000256" key="9">
    <source>
        <dbReference type="ARBA" id="ARBA00023150"/>
    </source>
</evidence>
<reference evidence="13 14" key="1">
    <citation type="submission" date="2020-04" db="EMBL/GenBank/DDBJ databases">
        <title>Zoogloea sp. G-4-1-14 isolated from soil.</title>
        <authorList>
            <person name="Dahal R.H."/>
        </authorList>
    </citation>
    <scope>NUCLEOTIDE SEQUENCE [LARGE SCALE GENOMIC DNA]</scope>
    <source>
        <strain evidence="13 14">G-4-1-14</strain>
    </source>
</reference>
<dbReference type="InterPro" id="IPR036688">
    <property type="entry name" value="MoeA_C_domain_IV_sf"/>
</dbReference>
<dbReference type="NCBIfam" id="TIGR00177">
    <property type="entry name" value="molyb_syn"/>
    <property type="match status" value="1"/>
</dbReference>
<dbReference type="EMBL" id="JABBGA010000012">
    <property type="protein sequence ID" value="NML27118.1"/>
    <property type="molecule type" value="Genomic_DNA"/>
</dbReference>
<dbReference type="Pfam" id="PF03454">
    <property type="entry name" value="MoeA_C"/>
    <property type="match status" value="1"/>
</dbReference>
<name>A0A848G4G1_9RHOO</name>
<evidence type="ECO:0000313" key="13">
    <source>
        <dbReference type="EMBL" id="NML27118.1"/>
    </source>
</evidence>
<dbReference type="GO" id="GO:0005829">
    <property type="term" value="C:cytosol"/>
    <property type="evidence" value="ECO:0007669"/>
    <property type="project" value="TreeGrafter"/>
</dbReference>